<dbReference type="EMBL" id="OX395133">
    <property type="protein sequence ID" value="CAI5782560.1"/>
    <property type="molecule type" value="Genomic_DNA"/>
</dbReference>
<dbReference type="PANTHER" id="PTHR31493">
    <property type="entry name" value="NAZO FAMILY MEMBER"/>
    <property type="match status" value="1"/>
</dbReference>
<organism evidence="2 3">
    <name type="scientific">Podarcis lilfordi</name>
    <name type="common">Lilford's wall lizard</name>
    <dbReference type="NCBI Taxonomy" id="74358"/>
    <lineage>
        <taxon>Eukaryota</taxon>
        <taxon>Metazoa</taxon>
        <taxon>Chordata</taxon>
        <taxon>Craniata</taxon>
        <taxon>Vertebrata</taxon>
        <taxon>Euteleostomi</taxon>
        <taxon>Lepidosauria</taxon>
        <taxon>Squamata</taxon>
        <taxon>Bifurcata</taxon>
        <taxon>Unidentata</taxon>
        <taxon>Episquamata</taxon>
        <taxon>Laterata</taxon>
        <taxon>Lacertibaenia</taxon>
        <taxon>Lacertidae</taxon>
        <taxon>Podarcis</taxon>
    </lineage>
</organism>
<dbReference type="Pfam" id="PF20721">
    <property type="entry name" value="C19orf12"/>
    <property type="match status" value="1"/>
</dbReference>
<comment type="similarity">
    <text evidence="1">Belongs to the C19orf12 family.</text>
</comment>
<evidence type="ECO:0000256" key="1">
    <source>
        <dbReference type="ARBA" id="ARBA00029457"/>
    </source>
</evidence>
<proteinExistence type="inferred from homology"/>
<name>A0AA35PE45_9SAUR</name>
<evidence type="ECO:0000313" key="3">
    <source>
        <dbReference type="Proteomes" id="UP001178461"/>
    </source>
</evidence>
<evidence type="ECO:0000313" key="2">
    <source>
        <dbReference type="EMBL" id="CAI5782560.1"/>
    </source>
</evidence>
<dbReference type="AlphaFoldDB" id="A0AA35PE45"/>
<sequence length="178" mass="19245">MAEDSVAPSGLVCGNIVAKEVFFRSQAIGYKPDMSPIAVNEMMQLLGRLSDIWGMKAATKQPKRVALAAGLGALFGGLLTGPVGIPVGGTVGGLVGSQMTAGQFKPARQIIREMPPAKQQQLYKIAFRVVQDMEWPNVVQLMNLIMEDVAIQEQLIGVVMDYLANELKAEIKFDKTKP</sequence>
<gene>
    <name evidence="2" type="ORF">PODLI_1B008738</name>
</gene>
<dbReference type="InterPro" id="IPR033369">
    <property type="entry name" value="C19orf12"/>
</dbReference>
<dbReference type="PANTHER" id="PTHR31493:SF1">
    <property type="entry name" value="PROTEIN C19ORF12"/>
    <property type="match status" value="1"/>
</dbReference>
<accession>A0AA35PE45</accession>
<reference evidence="2" key="1">
    <citation type="submission" date="2022-12" db="EMBL/GenBank/DDBJ databases">
        <authorList>
            <person name="Alioto T."/>
            <person name="Alioto T."/>
            <person name="Gomez Garrido J."/>
        </authorList>
    </citation>
    <scope>NUCLEOTIDE SEQUENCE</scope>
</reference>
<protein>
    <submittedName>
        <fullName evidence="2">Uncharacterized protein</fullName>
    </submittedName>
</protein>
<keyword evidence="3" id="KW-1185">Reference proteome</keyword>
<dbReference type="Proteomes" id="UP001178461">
    <property type="component" value="Chromosome 8"/>
</dbReference>